<organism evidence="2 3">
    <name type="scientific">Spirilliplanes yamanashiensis</name>
    <dbReference type="NCBI Taxonomy" id="42233"/>
    <lineage>
        <taxon>Bacteria</taxon>
        <taxon>Bacillati</taxon>
        <taxon>Actinomycetota</taxon>
        <taxon>Actinomycetes</taxon>
        <taxon>Micromonosporales</taxon>
        <taxon>Micromonosporaceae</taxon>
        <taxon>Spirilliplanes</taxon>
    </lineage>
</organism>
<dbReference type="RefSeq" id="WP_203941638.1">
    <property type="nucleotide sequence ID" value="NZ_BAAAGJ010000015.1"/>
</dbReference>
<gene>
    <name evidence="2" type="ORF">Sya03_58140</name>
</gene>
<protein>
    <submittedName>
        <fullName evidence="2">Uncharacterized protein</fullName>
    </submittedName>
</protein>
<feature type="transmembrane region" description="Helical" evidence="1">
    <location>
        <begin position="18"/>
        <end position="37"/>
    </location>
</feature>
<keyword evidence="1" id="KW-0472">Membrane</keyword>
<name>A0A8J4DLK2_9ACTN</name>
<dbReference type="EMBL" id="BOOY01000042">
    <property type="protein sequence ID" value="GIJ06462.1"/>
    <property type="molecule type" value="Genomic_DNA"/>
</dbReference>
<proteinExistence type="predicted"/>
<reference evidence="2" key="1">
    <citation type="submission" date="2021-01" db="EMBL/GenBank/DDBJ databases">
        <title>Whole genome shotgun sequence of Spirilliplanes yamanashiensis NBRC 15828.</title>
        <authorList>
            <person name="Komaki H."/>
            <person name="Tamura T."/>
        </authorList>
    </citation>
    <scope>NUCLEOTIDE SEQUENCE</scope>
    <source>
        <strain evidence="2">NBRC 15828</strain>
    </source>
</reference>
<keyword evidence="1" id="KW-1133">Transmembrane helix</keyword>
<dbReference type="Proteomes" id="UP000652013">
    <property type="component" value="Unassembled WGS sequence"/>
</dbReference>
<sequence length="202" mass="21017">MRARPGRDDDGHTLLETLVSLGILATVLAALTLFYLASTAATRRQADAQAATQLAVSGMERVSLLTGAALLAGRTEQAVRQQVRAPGVDAYLDPAKTALVWQDPAATGGPAAALSLPTSPQPVLVGGAPTKFRQSWYVGECWRPASGGDCVVVPADQRAGRVHLYRVVVAVTWPSRDCPGGTCAQVTAMLRAPGSADPTFGL</sequence>
<comment type="caution">
    <text evidence="2">The sequence shown here is derived from an EMBL/GenBank/DDBJ whole genome shotgun (WGS) entry which is preliminary data.</text>
</comment>
<accession>A0A8J4DLK2</accession>
<dbReference type="AlphaFoldDB" id="A0A8J4DLK2"/>
<evidence type="ECO:0000313" key="2">
    <source>
        <dbReference type="EMBL" id="GIJ06462.1"/>
    </source>
</evidence>
<keyword evidence="1" id="KW-0812">Transmembrane</keyword>
<keyword evidence="3" id="KW-1185">Reference proteome</keyword>
<evidence type="ECO:0000256" key="1">
    <source>
        <dbReference type="SAM" id="Phobius"/>
    </source>
</evidence>
<evidence type="ECO:0000313" key="3">
    <source>
        <dbReference type="Proteomes" id="UP000652013"/>
    </source>
</evidence>